<organism evidence="6 7">
    <name type="scientific">Brevibacterium samyangense</name>
    <dbReference type="NCBI Taxonomy" id="366888"/>
    <lineage>
        <taxon>Bacteria</taxon>
        <taxon>Bacillati</taxon>
        <taxon>Actinomycetota</taxon>
        <taxon>Actinomycetes</taxon>
        <taxon>Micrococcales</taxon>
        <taxon>Brevibacteriaceae</taxon>
        <taxon>Brevibacterium</taxon>
    </lineage>
</organism>
<evidence type="ECO:0000259" key="5">
    <source>
        <dbReference type="PROSITE" id="PS50977"/>
    </source>
</evidence>
<evidence type="ECO:0000256" key="3">
    <source>
        <dbReference type="ARBA" id="ARBA00023163"/>
    </source>
</evidence>
<dbReference type="InterPro" id="IPR001647">
    <property type="entry name" value="HTH_TetR"/>
</dbReference>
<dbReference type="RefSeq" id="WP_344307217.1">
    <property type="nucleotide sequence ID" value="NZ_BAAANO010000008.1"/>
</dbReference>
<reference evidence="7" key="1">
    <citation type="journal article" date="2019" name="Int. J. Syst. Evol. Microbiol.">
        <title>The Global Catalogue of Microorganisms (GCM) 10K type strain sequencing project: providing services to taxonomists for standard genome sequencing and annotation.</title>
        <authorList>
            <consortium name="The Broad Institute Genomics Platform"/>
            <consortium name="The Broad Institute Genome Sequencing Center for Infectious Disease"/>
            <person name="Wu L."/>
            <person name="Ma J."/>
        </authorList>
    </citation>
    <scope>NUCLEOTIDE SEQUENCE [LARGE SCALE GENOMIC DNA]</scope>
    <source>
        <strain evidence="7">JCM 14546</strain>
    </source>
</reference>
<evidence type="ECO:0000313" key="7">
    <source>
        <dbReference type="Proteomes" id="UP001500755"/>
    </source>
</evidence>
<dbReference type="PROSITE" id="PS50977">
    <property type="entry name" value="HTH_TETR_2"/>
    <property type="match status" value="1"/>
</dbReference>
<dbReference type="PANTHER" id="PTHR30055">
    <property type="entry name" value="HTH-TYPE TRANSCRIPTIONAL REGULATOR RUTR"/>
    <property type="match status" value="1"/>
</dbReference>
<dbReference type="InterPro" id="IPR041479">
    <property type="entry name" value="TetR_CgmR_C"/>
</dbReference>
<dbReference type="InterPro" id="IPR050109">
    <property type="entry name" value="HTH-type_TetR-like_transc_reg"/>
</dbReference>
<feature type="domain" description="HTH tetR-type" evidence="5">
    <location>
        <begin position="3"/>
        <end position="63"/>
    </location>
</feature>
<dbReference type="SUPFAM" id="SSF46689">
    <property type="entry name" value="Homeodomain-like"/>
    <property type="match status" value="1"/>
</dbReference>
<feature type="DNA-binding region" description="H-T-H motif" evidence="4">
    <location>
        <begin position="26"/>
        <end position="45"/>
    </location>
</feature>
<dbReference type="Pfam" id="PF17937">
    <property type="entry name" value="TetR_C_28"/>
    <property type="match status" value="1"/>
</dbReference>
<protein>
    <submittedName>
        <fullName evidence="6">TetR/AcrR family transcriptional regulator</fullName>
    </submittedName>
</protein>
<dbReference type="InterPro" id="IPR009057">
    <property type="entry name" value="Homeodomain-like_sf"/>
</dbReference>
<evidence type="ECO:0000256" key="4">
    <source>
        <dbReference type="PROSITE-ProRule" id="PRU00335"/>
    </source>
</evidence>
<evidence type="ECO:0000313" key="6">
    <source>
        <dbReference type="EMBL" id="GAA2001997.1"/>
    </source>
</evidence>
<dbReference type="SUPFAM" id="SSF48498">
    <property type="entry name" value="Tetracyclin repressor-like, C-terminal domain"/>
    <property type="match status" value="1"/>
</dbReference>
<dbReference type="Gene3D" id="1.10.357.10">
    <property type="entry name" value="Tetracycline Repressor, domain 2"/>
    <property type="match status" value="1"/>
</dbReference>
<keyword evidence="3" id="KW-0804">Transcription</keyword>
<evidence type="ECO:0000256" key="1">
    <source>
        <dbReference type="ARBA" id="ARBA00023015"/>
    </source>
</evidence>
<sequence length="184" mass="20214">MRPSNRTKILQAAVAVVEREGISALTFDAVAAEAEMTRGGIMYHFRSRTELVEAIHAHMAQEWVTDQEKVLRDVAGGHPEEATQDDAAIAYLRGSSAAVTRAELQLQLEASTNPDAAEHWREASARILPDPPADAEDEEAITRLLAVLVADGLWIHEAVSFRTLDPAVRKAIIERVEKLVRDGD</sequence>
<dbReference type="PANTHER" id="PTHR30055:SF234">
    <property type="entry name" value="HTH-TYPE TRANSCRIPTIONAL REGULATOR BETI"/>
    <property type="match status" value="1"/>
</dbReference>
<gene>
    <name evidence="6" type="ORF">GCM10009755_08150</name>
</gene>
<dbReference type="InterPro" id="IPR036271">
    <property type="entry name" value="Tet_transcr_reg_TetR-rel_C_sf"/>
</dbReference>
<dbReference type="Proteomes" id="UP001500755">
    <property type="component" value="Unassembled WGS sequence"/>
</dbReference>
<dbReference type="PRINTS" id="PR00455">
    <property type="entry name" value="HTHTETR"/>
</dbReference>
<proteinExistence type="predicted"/>
<name>A0ABP5EM91_9MICO</name>
<keyword evidence="7" id="KW-1185">Reference proteome</keyword>
<dbReference type="Pfam" id="PF00440">
    <property type="entry name" value="TetR_N"/>
    <property type="match status" value="1"/>
</dbReference>
<comment type="caution">
    <text evidence="6">The sequence shown here is derived from an EMBL/GenBank/DDBJ whole genome shotgun (WGS) entry which is preliminary data.</text>
</comment>
<evidence type="ECO:0000256" key="2">
    <source>
        <dbReference type="ARBA" id="ARBA00023125"/>
    </source>
</evidence>
<keyword evidence="2 4" id="KW-0238">DNA-binding</keyword>
<accession>A0ABP5EM91</accession>
<dbReference type="EMBL" id="BAAANO010000008">
    <property type="protein sequence ID" value="GAA2001997.1"/>
    <property type="molecule type" value="Genomic_DNA"/>
</dbReference>
<keyword evidence="1" id="KW-0805">Transcription regulation</keyword>